<dbReference type="GO" id="GO:0016301">
    <property type="term" value="F:kinase activity"/>
    <property type="evidence" value="ECO:0007669"/>
    <property type="project" value="UniProtKB-KW"/>
</dbReference>
<dbReference type="AlphaFoldDB" id="A0A1W2BV22"/>
<dbReference type="Gene3D" id="3.40.50.300">
    <property type="entry name" value="P-loop containing nucleotide triphosphate hydrolases"/>
    <property type="match status" value="1"/>
</dbReference>
<keyword evidence="2" id="KW-0418">Kinase</keyword>
<dbReference type="OrthoDB" id="9764644at2"/>
<reference evidence="2 3" key="1">
    <citation type="submission" date="2017-04" db="EMBL/GenBank/DDBJ databases">
        <authorList>
            <person name="Afonso C.L."/>
            <person name="Miller P.J."/>
            <person name="Scott M.A."/>
            <person name="Spackman E."/>
            <person name="Goraichik I."/>
            <person name="Dimitrov K.M."/>
            <person name="Suarez D.L."/>
            <person name="Swayne D.E."/>
        </authorList>
    </citation>
    <scope>NUCLEOTIDE SEQUENCE [LARGE SCALE GENOMIC DNA]</scope>
    <source>
        <strain evidence="2 3">DSM 5090</strain>
    </source>
</reference>
<evidence type="ECO:0000313" key="2">
    <source>
        <dbReference type="EMBL" id="SMC76797.1"/>
    </source>
</evidence>
<dbReference type="STRING" id="112901.SAMN04488500_108187"/>
<sequence>MSEKISVTFSNGSIAAYDKGVSLVAVSRDAAHRYTTPVVAAKVNNEIRDLQSVLEQDSVVDFLDLHTDAGMKVYQRSLTLVMIAAAQDLFPGCEVTVEHSLSKGLYCELHHGREVTPEDIARLDKQMRQIIIEDRQIVRKTLPKTEAIELFKAAGQREKVSLLEQLGREKVSIYYCGQVYDYFYGTMTPSTAYLKVFELKYYPPGIILRLPEKDNPDVLPKFVENPKLFKVFQEGARWGSILKCGYVATLNKCSKNGDINDIIRVAEALHEKKVAQIADFVSSHRNEVRVILVAGPSSSGKTTFAQRLNIQLRVNGVWPVPVSLDDYFVDRHKTPLDENGDFDFEAIEAIDLELFNSHLARILAGEEVELPTFNFKTGEREYRGHRIKVDKGQPLIIEGIHGLNERLTTSVPRHCKIKIYVSALTQLSIDNHNRIPTTDARLIRRIVRDSQFRSHDALMTLKMWPSVRRGEERNIFPFQEEADVMFNSALIYELAVLKKYAEPLLKKVTRENLEYSEARRLLNFLEYFSLVGDDEIPNNSILREFIGKSCFEKH</sequence>
<dbReference type="InterPro" id="IPR027417">
    <property type="entry name" value="P-loop_NTPase"/>
</dbReference>
<dbReference type="InterPro" id="IPR006083">
    <property type="entry name" value="PRK/URK"/>
</dbReference>
<dbReference type="Proteomes" id="UP000192738">
    <property type="component" value="Unassembled WGS sequence"/>
</dbReference>
<dbReference type="SUPFAM" id="SSF81271">
    <property type="entry name" value="TGS-like"/>
    <property type="match status" value="1"/>
</dbReference>
<dbReference type="Gene3D" id="3.10.20.30">
    <property type="match status" value="1"/>
</dbReference>
<dbReference type="Gene3D" id="3.30.980.10">
    <property type="entry name" value="Threonyl-trna Synthetase, Chain A, domain 2"/>
    <property type="match status" value="1"/>
</dbReference>
<dbReference type="EMBL" id="FWXI01000008">
    <property type="protein sequence ID" value="SMC76797.1"/>
    <property type="molecule type" value="Genomic_DNA"/>
</dbReference>
<dbReference type="RefSeq" id="WP_084575883.1">
    <property type="nucleotide sequence ID" value="NZ_CP155572.1"/>
</dbReference>
<dbReference type="Pfam" id="PF00485">
    <property type="entry name" value="PRK"/>
    <property type="match status" value="1"/>
</dbReference>
<evidence type="ECO:0000313" key="3">
    <source>
        <dbReference type="Proteomes" id="UP000192738"/>
    </source>
</evidence>
<accession>A0A1W2BV22</accession>
<organism evidence="2 3">
    <name type="scientific">Sporomusa malonica</name>
    <dbReference type="NCBI Taxonomy" id="112901"/>
    <lineage>
        <taxon>Bacteria</taxon>
        <taxon>Bacillati</taxon>
        <taxon>Bacillota</taxon>
        <taxon>Negativicutes</taxon>
        <taxon>Selenomonadales</taxon>
        <taxon>Sporomusaceae</taxon>
        <taxon>Sporomusa</taxon>
    </lineage>
</organism>
<dbReference type="SUPFAM" id="SSF52540">
    <property type="entry name" value="P-loop containing nucleoside triphosphate hydrolases"/>
    <property type="match status" value="1"/>
</dbReference>
<dbReference type="CDD" id="cd01667">
    <property type="entry name" value="TGS_ThrRS"/>
    <property type="match status" value="1"/>
</dbReference>
<dbReference type="GO" id="GO:0005524">
    <property type="term" value="F:ATP binding"/>
    <property type="evidence" value="ECO:0007669"/>
    <property type="project" value="InterPro"/>
</dbReference>
<dbReference type="SUPFAM" id="SSF55186">
    <property type="entry name" value="ThrRS/AlaRS common domain"/>
    <property type="match status" value="1"/>
</dbReference>
<feature type="domain" description="Phosphoribulokinase/uridine kinase" evidence="1">
    <location>
        <begin position="290"/>
        <end position="488"/>
    </location>
</feature>
<proteinExistence type="predicted"/>
<name>A0A1W2BV22_9FIRM</name>
<evidence type="ECO:0000259" key="1">
    <source>
        <dbReference type="Pfam" id="PF00485"/>
    </source>
</evidence>
<dbReference type="CDD" id="cd02028">
    <property type="entry name" value="UMPK_like"/>
    <property type="match status" value="1"/>
</dbReference>
<dbReference type="InterPro" id="IPR018163">
    <property type="entry name" value="Thr/Ala-tRNA-synth_IIc_edit"/>
</dbReference>
<keyword evidence="2" id="KW-0808">Transferase</keyword>
<keyword evidence="3" id="KW-1185">Reference proteome</keyword>
<dbReference type="InterPro" id="IPR012676">
    <property type="entry name" value="TGS-like"/>
</dbReference>
<dbReference type="InterPro" id="IPR012675">
    <property type="entry name" value="Beta-grasp_dom_sf"/>
</dbReference>
<gene>
    <name evidence="2" type="ORF">SAMN04488500_108187</name>
</gene>
<dbReference type="PANTHER" id="PTHR10285">
    <property type="entry name" value="URIDINE KINASE"/>
    <property type="match status" value="1"/>
</dbReference>
<protein>
    <submittedName>
        <fullName evidence="2">Uridine kinase</fullName>
    </submittedName>
</protein>